<keyword evidence="2" id="KW-1185">Reference proteome</keyword>
<proteinExistence type="predicted"/>
<sequence length="150" mass="16199">MAVSSKGIGGNEVPLDANEAIADIPQNRTLIAQKLTADDPIKPELVEGLTTVEKVFEHFKPHVNIDFEDAQGAMKKETLSFANLGDFGVKGITAQSSFLTGLETEKDQLQKIVKQLKSNKVLKAALEDPEAKAALLSTLQGLIGELEEKK</sequence>
<evidence type="ECO:0000313" key="1">
    <source>
        <dbReference type="EMBL" id="SDX27359.1"/>
    </source>
</evidence>
<dbReference type="RefSeq" id="WP_016421283.1">
    <property type="nucleotide sequence ID" value="NZ_FNND01000040.1"/>
</dbReference>
<protein>
    <recommendedName>
        <fullName evidence="3">Type VI secretion system, VipA, VC_A0107 or Hcp2</fullName>
    </recommendedName>
</protein>
<reference evidence="1 2" key="1">
    <citation type="submission" date="2016-10" db="EMBL/GenBank/DDBJ databases">
        <authorList>
            <person name="Varghese N."/>
            <person name="Submissions S."/>
        </authorList>
    </citation>
    <scope>NUCLEOTIDE SEQUENCE [LARGE SCALE GENOMIC DNA]</scope>
    <source>
        <strain evidence="1 2">DSM 11449</strain>
    </source>
</reference>
<dbReference type="GeneID" id="85018466"/>
<accession>A0A1H3AEU2</accession>
<dbReference type="AlphaFoldDB" id="A0A1H3AEU2"/>
<dbReference type="EMBL" id="FNND01000040">
    <property type="protein sequence ID" value="SDX27359.1"/>
    <property type="molecule type" value="Genomic_DNA"/>
</dbReference>
<comment type="caution">
    <text evidence="1">The sequence shown here is derived from an EMBL/GenBank/DDBJ whole genome shotgun (WGS) entry which is preliminary data.</text>
</comment>
<dbReference type="Proteomes" id="UP000182771">
    <property type="component" value="Unassembled WGS sequence"/>
</dbReference>
<gene>
    <name evidence="1" type="ORF">SAMN05444420_1401</name>
</gene>
<name>A0A1H3AEU2_9FLAO</name>
<evidence type="ECO:0008006" key="3">
    <source>
        <dbReference type="Google" id="ProtNLM"/>
    </source>
</evidence>
<organism evidence="1 2">
    <name type="scientific">Capnocytophaga granulosa</name>
    <dbReference type="NCBI Taxonomy" id="45242"/>
    <lineage>
        <taxon>Bacteria</taxon>
        <taxon>Pseudomonadati</taxon>
        <taxon>Bacteroidota</taxon>
        <taxon>Flavobacteriia</taxon>
        <taxon>Flavobacteriales</taxon>
        <taxon>Flavobacteriaceae</taxon>
        <taxon>Capnocytophaga</taxon>
    </lineage>
</organism>
<evidence type="ECO:0000313" key="2">
    <source>
        <dbReference type="Proteomes" id="UP000182771"/>
    </source>
</evidence>
<dbReference type="OrthoDB" id="761425at2"/>